<protein>
    <submittedName>
        <fullName evidence="2">Uncharacterized protein</fullName>
    </submittedName>
</protein>
<sequence>MAKKRDANPLPKSAQPATTGFAVGNRVVTRHSSDSAMPEDLWPNVSGVIVDDFNPGLPPQDDYGRTWAISKRWAVALDTGSLVFRNDSDLARES</sequence>
<comment type="caution">
    <text evidence="2">The sequence shown here is derived from an EMBL/GenBank/DDBJ whole genome shotgun (WGS) entry which is preliminary data.</text>
</comment>
<evidence type="ECO:0000313" key="2">
    <source>
        <dbReference type="EMBL" id="MBJ8342281.1"/>
    </source>
</evidence>
<accession>A0A934NVF9</accession>
<name>A0A934NVF9_9NOCA</name>
<evidence type="ECO:0000313" key="3">
    <source>
        <dbReference type="Proteomes" id="UP000655868"/>
    </source>
</evidence>
<dbReference type="AlphaFoldDB" id="A0A934NVF9"/>
<keyword evidence="3" id="KW-1185">Reference proteome</keyword>
<reference evidence="2" key="1">
    <citation type="submission" date="2020-12" db="EMBL/GenBank/DDBJ databases">
        <title>Antrihabitans popcorni sp. nov. and Antrihabitans auranticaus sp. nov., isolated from a larva cave.</title>
        <authorList>
            <person name="Lee S.D."/>
            <person name="Kim I.S."/>
        </authorList>
    </citation>
    <scope>NUCLEOTIDE SEQUENCE</scope>
    <source>
        <strain evidence="2">YC3-6</strain>
    </source>
</reference>
<gene>
    <name evidence="2" type="ORF">JGU71_25650</name>
</gene>
<organism evidence="2 3">
    <name type="scientific">Antrihabitans stalagmiti</name>
    <dbReference type="NCBI Taxonomy" id="2799499"/>
    <lineage>
        <taxon>Bacteria</taxon>
        <taxon>Bacillati</taxon>
        <taxon>Actinomycetota</taxon>
        <taxon>Actinomycetes</taxon>
        <taxon>Mycobacteriales</taxon>
        <taxon>Nocardiaceae</taxon>
        <taxon>Antrihabitans</taxon>
    </lineage>
</organism>
<dbReference type="Proteomes" id="UP000655868">
    <property type="component" value="Unassembled WGS sequence"/>
</dbReference>
<feature type="region of interest" description="Disordered" evidence="1">
    <location>
        <begin position="1"/>
        <end position="24"/>
    </location>
</feature>
<evidence type="ECO:0000256" key="1">
    <source>
        <dbReference type="SAM" id="MobiDB-lite"/>
    </source>
</evidence>
<dbReference type="RefSeq" id="WP_199707694.1">
    <property type="nucleotide sequence ID" value="NZ_JAEMNV010000011.1"/>
</dbReference>
<dbReference type="EMBL" id="JAEMNV010000011">
    <property type="protein sequence ID" value="MBJ8342281.1"/>
    <property type="molecule type" value="Genomic_DNA"/>
</dbReference>
<proteinExistence type="predicted"/>